<protein>
    <submittedName>
        <fullName evidence="1">Uncharacterized protein</fullName>
    </submittedName>
</protein>
<organism evidence="1">
    <name type="scientific">Triticum aestivum</name>
    <name type="common">Wheat</name>
    <dbReference type="NCBI Taxonomy" id="4565"/>
    <lineage>
        <taxon>Eukaryota</taxon>
        <taxon>Viridiplantae</taxon>
        <taxon>Streptophyta</taxon>
        <taxon>Embryophyta</taxon>
        <taxon>Tracheophyta</taxon>
        <taxon>Spermatophyta</taxon>
        <taxon>Magnoliopsida</taxon>
        <taxon>Liliopsida</taxon>
        <taxon>Poales</taxon>
        <taxon>Poaceae</taxon>
        <taxon>BOP clade</taxon>
        <taxon>Pooideae</taxon>
        <taxon>Triticodae</taxon>
        <taxon>Triticeae</taxon>
        <taxon>Triticinae</taxon>
        <taxon>Triticum</taxon>
    </lineage>
</organism>
<accession>A0A077RPX6</accession>
<gene>
    <name evidence="1" type="ORF">TRAES_3BF071300100CFD_c1</name>
</gene>
<proteinExistence type="predicted"/>
<dbReference type="AlphaFoldDB" id="A0A077RPX6"/>
<reference evidence="1" key="1">
    <citation type="journal article" date="2014" name="Science">
        <title>Structural and functional partitioning of bread wheat chromosome 3B.</title>
        <authorList>
            <person name="Choulet F."/>
            <person name="Alberti A."/>
            <person name="Theil S."/>
            <person name="Glover N."/>
            <person name="Barbe V."/>
            <person name="Daron J."/>
            <person name="Pingault L."/>
            <person name="Sourdille P."/>
            <person name="Couloux A."/>
            <person name="Paux E."/>
            <person name="Leroy P."/>
            <person name="Mangenot S."/>
            <person name="Guilhot N."/>
            <person name="Le Gouis J."/>
            <person name="Balfourier F."/>
            <person name="Alaux M."/>
            <person name="Jamilloux V."/>
            <person name="Poulain J."/>
            <person name="Durand C."/>
            <person name="Bellec A."/>
            <person name="Gaspin C."/>
            <person name="Safar J."/>
            <person name="Dolezel J."/>
            <person name="Rogers J."/>
            <person name="Vandepoele K."/>
            <person name="Aury J.M."/>
            <person name="Mayer K."/>
            <person name="Berges H."/>
            <person name="Quesneville H."/>
            <person name="Wincker P."/>
            <person name="Feuillet C."/>
        </authorList>
    </citation>
    <scope>NUCLEOTIDE SEQUENCE</scope>
</reference>
<name>A0A077RPX6_WHEAT</name>
<sequence>MSRPRPALASSADAHVSSLLLLLPPLTVSPLRLSLPALSFLCSRRPSRHLPRTPQHPEPIYAASRISFPLVKIRQLTLARVLFDEMPQSGVRLGEHVYTAGNRATARQGISRHGEARGEDWGSRSAWCRMYCCMDSDKVSMVSYVSTFNFAKGG</sequence>
<dbReference type="EMBL" id="HG670306">
    <property type="protein sequence ID" value="CDM81164.1"/>
    <property type="molecule type" value="Genomic_DNA"/>
</dbReference>
<evidence type="ECO:0000313" key="1">
    <source>
        <dbReference type="EMBL" id="CDM81164.1"/>
    </source>
</evidence>
<dbReference type="HOGENOM" id="CLU_1707483_0_0_1"/>